<keyword evidence="3 6" id="KW-0687">Ribonucleoprotein</keyword>
<evidence type="ECO:0000256" key="6">
    <source>
        <dbReference type="HAMAP-Rule" id="MF_00360"/>
    </source>
</evidence>
<dbReference type="KEGG" id="spph:KFK14_08980"/>
<dbReference type="GO" id="GO:0006412">
    <property type="term" value="P:translation"/>
    <property type="evidence" value="ECO:0007669"/>
    <property type="project" value="UniProtKB-UniRule"/>
</dbReference>
<evidence type="ECO:0000256" key="2">
    <source>
        <dbReference type="ARBA" id="ARBA00022980"/>
    </source>
</evidence>
<dbReference type="GO" id="GO:0022627">
    <property type="term" value="C:cytosolic small ribosomal subunit"/>
    <property type="evidence" value="ECO:0007669"/>
    <property type="project" value="TreeGrafter"/>
</dbReference>
<dbReference type="EMBL" id="CP073910">
    <property type="protein sequence ID" value="QUT07508.1"/>
    <property type="molecule type" value="Genomic_DNA"/>
</dbReference>
<evidence type="ECO:0000313" key="8">
    <source>
        <dbReference type="EMBL" id="QUT07508.1"/>
    </source>
</evidence>
<dbReference type="InterPro" id="IPR014717">
    <property type="entry name" value="Transl_elong_EF1B/ribsomal_bS6"/>
</dbReference>
<protein>
    <recommendedName>
        <fullName evidence="5 6">Small ribosomal subunit protein bS6</fullName>
    </recommendedName>
</protein>
<dbReference type="Gene3D" id="3.30.70.60">
    <property type="match status" value="1"/>
</dbReference>
<feature type="region of interest" description="Disordered" evidence="7">
    <location>
        <begin position="96"/>
        <end position="143"/>
    </location>
</feature>
<reference evidence="8" key="1">
    <citation type="submission" date="2021-04" db="EMBL/GenBank/DDBJ databases">
        <title>Isolation of p-tert-butylphenol degrading bacteria Sphingobium phenoxybenzoativorans Tas13 from active sludge.</title>
        <authorList>
            <person name="Li Y."/>
        </authorList>
    </citation>
    <scope>NUCLEOTIDE SEQUENCE</scope>
    <source>
        <strain evidence="8">Tas13</strain>
    </source>
</reference>
<dbReference type="InterPro" id="IPR020814">
    <property type="entry name" value="Ribosomal_S6_plastid/chlpt"/>
</dbReference>
<accession>A0A975K9W8</accession>
<dbReference type="InterPro" id="IPR000529">
    <property type="entry name" value="Ribosomal_bS6"/>
</dbReference>
<comment type="similarity">
    <text evidence="1 6">Belongs to the bacterial ribosomal protein bS6 family.</text>
</comment>
<evidence type="ECO:0000256" key="4">
    <source>
        <dbReference type="ARBA" id="ARBA00035104"/>
    </source>
</evidence>
<evidence type="ECO:0000256" key="7">
    <source>
        <dbReference type="SAM" id="MobiDB-lite"/>
    </source>
</evidence>
<evidence type="ECO:0000256" key="1">
    <source>
        <dbReference type="ARBA" id="ARBA00009512"/>
    </source>
</evidence>
<dbReference type="RefSeq" id="WP_070151037.1">
    <property type="nucleotide sequence ID" value="NZ_CP073910.1"/>
</dbReference>
<keyword evidence="6" id="KW-0699">rRNA-binding</keyword>
<dbReference type="Proteomes" id="UP000681425">
    <property type="component" value="Chromosome"/>
</dbReference>
<dbReference type="PANTHER" id="PTHR21011:SF1">
    <property type="entry name" value="SMALL RIBOSOMAL SUBUNIT PROTEIN BS6M"/>
    <property type="match status" value="1"/>
</dbReference>
<gene>
    <name evidence="6 8" type="primary">rpsF</name>
    <name evidence="8" type="ORF">KFK14_08980</name>
</gene>
<name>A0A975K9W8_9SPHN</name>
<dbReference type="HAMAP" id="MF_00360">
    <property type="entry name" value="Ribosomal_bS6"/>
    <property type="match status" value="1"/>
</dbReference>
<dbReference type="CDD" id="cd00473">
    <property type="entry name" value="bS6"/>
    <property type="match status" value="1"/>
</dbReference>
<dbReference type="GO" id="GO:0003735">
    <property type="term" value="F:structural constituent of ribosome"/>
    <property type="evidence" value="ECO:0007669"/>
    <property type="project" value="InterPro"/>
</dbReference>
<keyword evidence="9" id="KW-1185">Reference proteome</keyword>
<dbReference type="NCBIfam" id="TIGR00166">
    <property type="entry name" value="S6"/>
    <property type="match status" value="1"/>
</dbReference>
<keyword evidence="2 6" id="KW-0689">Ribosomal protein</keyword>
<keyword evidence="6" id="KW-0694">RNA-binding</keyword>
<dbReference type="GO" id="GO:0070181">
    <property type="term" value="F:small ribosomal subunit rRNA binding"/>
    <property type="evidence" value="ECO:0007669"/>
    <property type="project" value="TreeGrafter"/>
</dbReference>
<dbReference type="Pfam" id="PF01250">
    <property type="entry name" value="Ribosomal_S6"/>
    <property type="match status" value="1"/>
</dbReference>
<sequence>MALYEHVFLARQDLAQAQVDALAETATKIIEDNNGKVTKTETWGLRSLAYKIAKNRKAHYVMLNIDAPAGVVAELERQTQINEDIIRYMTVKVDELETGPSAMMRKQERSERGDRGDRGDRGPRGPREDRGDRPRRDRDEIGE</sequence>
<dbReference type="OrthoDB" id="9812702at2"/>
<dbReference type="SUPFAM" id="SSF54995">
    <property type="entry name" value="Ribosomal protein S6"/>
    <property type="match status" value="1"/>
</dbReference>
<dbReference type="AlphaFoldDB" id="A0A975K9W8"/>
<evidence type="ECO:0000256" key="3">
    <source>
        <dbReference type="ARBA" id="ARBA00023274"/>
    </source>
</evidence>
<comment type="function">
    <text evidence="4 6">Binds together with bS18 to 16S ribosomal RNA.</text>
</comment>
<dbReference type="PANTHER" id="PTHR21011">
    <property type="entry name" value="MITOCHONDRIAL 28S RIBOSOMAL PROTEIN S6"/>
    <property type="match status" value="1"/>
</dbReference>
<evidence type="ECO:0000256" key="5">
    <source>
        <dbReference type="ARBA" id="ARBA00035294"/>
    </source>
</evidence>
<organism evidence="8 9">
    <name type="scientific">Sphingobium phenoxybenzoativorans</name>
    <dbReference type="NCBI Taxonomy" id="1592790"/>
    <lineage>
        <taxon>Bacteria</taxon>
        <taxon>Pseudomonadati</taxon>
        <taxon>Pseudomonadota</taxon>
        <taxon>Alphaproteobacteria</taxon>
        <taxon>Sphingomonadales</taxon>
        <taxon>Sphingomonadaceae</taxon>
        <taxon>Sphingobium</taxon>
    </lineage>
</organism>
<dbReference type="InterPro" id="IPR035980">
    <property type="entry name" value="Ribosomal_bS6_sf"/>
</dbReference>
<feature type="compositionally biased region" description="Basic and acidic residues" evidence="7">
    <location>
        <begin position="105"/>
        <end position="143"/>
    </location>
</feature>
<evidence type="ECO:0000313" key="9">
    <source>
        <dbReference type="Proteomes" id="UP000681425"/>
    </source>
</evidence>
<proteinExistence type="inferred from homology"/>